<dbReference type="eggNOG" id="KOG3985">
    <property type="taxonomic scope" value="Eukaryota"/>
</dbReference>
<comment type="caution">
    <text evidence="7">Lacks conserved residue(s) required for the propagation of feature annotation.</text>
</comment>
<reference evidence="10" key="1">
    <citation type="journal article" date="2011" name="Nat. Biotechnol.">
        <title>The genomic sequence of the Chinese hamster ovary (CHO)-K1 cell line.</title>
        <authorList>
            <person name="Xu X."/>
            <person name="Nagarajan H."/>
            <person name="Lewis N.E."/>
            <person name="Pan S."/>
            <person name="Cai Z."/>
            <person name="Liu X."/>
            <person name="Chen W."/>
            <person name="Xie M."/>
            <person name="Wang W."/>
            <person name="Hammond S."/>
            <person name="Andersen M.R."/>
            <person name="Neff N."/>
            <person name="Passarelli B."/>
            <person name="Koh W."/>
            <person name="Fan H.C."/>
            <person name="Wang J."/>
            <person name="Gui Y."/>
            <person name="Lee K.H."/>
            <person name="Betenbaugh M.J."/>
            <person name="Quake S.R."/>
            <person name="Famili I."/>
            <person name="Palsson B.O."/>
            <person name="Wang J."/>
        </authorList>
    </citation>
    <scope>NUCLEOTIDE SEQUENCE [LARGE SCALE GENOMIC DNA]</scope>
    <source>
        <strain evidence="10">CHO K1 cell line</strain>
    </source>
</reference>
<dbReference type="GO" id="GO:0017061">
    <property type="term" value="F:S-methyl-5-thioadenosine phosphorylase activity"/>
    <property type="evidence" value="ECO:0007669"/>
    <property type="project" value="UniProtKB-UniRule"/>
</dbReference>
<dbReference type="HAMAP" id="MF_01963">
    <property type="entry name" value="MTAP"/>
    <property type="match status" value="1"/>
</dbReference>
<proteinExistence type="inferred from homology"/>
<dbReference type="InterPro" id="IPR010044">
    <property type="entry name" value="MTAP"/>
</dbReference>
<comment type="subcellular location">
    <subcellularLocation>
        <location evidence="7">Cytoplasm</location>
    </subcellularLocation>
    <subcellularLocation>
        <location evidence="7">Nucleus</location>
    </subcellularLocation>
</comment>
<dbReference type="EC" id="2.4.2.28" evidence="7"/>
<feature type="site" description="Important for substrate specificity" evidence="7">
    <location>
        <position position="165"/>
    </location>
</feature>
<dbReference type="FunFam" id="3.40.50.1580:FF:000006">
    <property type="entry name" value="Purine nucleoside phosphorylase"/>
    <property type="match status" value="1"/>
</dbReference>
<comment type="function">
    <text evidence="6 7">Catalyzes the reversible phosphorylation of S-methyl-5'-thioadenosine (MTA) to adenine and 5-methylthioribose-1-phosphate. Involved in the breakdown of MTA, a major by-product of polyamine biosynthesis. Responsible for the first step in the methionine salvage pathway after MTA has been generated from S-adenosylmethionine. Has broad substrate specificity with 6-aminopurine nucleosides as preferred substrates.</text>
</comment>
<feature type="binding site" evidence="7">
    <location>
        <position position="18"/>
    </location>
    <ligand>
        <name>phosphate</name>
        <dbReference type="ChEBI" id="CHEBI:43474"/>
    </ligand>
</feature>
<dbReference type="Pfam" id="PF01048">
    <property type="entry name" value="PNP_UDP_1"/>
    <property type="match status" value="1"/>
</dbReference>
<comment type="pathway">
    <text evidence="7">Amino-acid biosynthesis; L-methionine biosynthesis via salvage pathway; S-methyl-5-thio-alpha-D-ribose 1-phosphate from S-methyl-5'-thioadenosine (phosphorylase route): step 1/1.</text>
</comment>
<comment type="similarity">
    <text evidence="7">Belongs to the PNP/MTAP phosphorylase family. MTAP subfamily.</text>
</comment>
<keyword evidence="1 7" id="KW-0963">Cytoplasm</keyword>
<dbReference type="InterPro" id="IPR035994">
    <property type="entry name" value="Nucleoside_phosphorylase_sf"/>
</dbReference>
<dbReference type="PANTHER" id="PTHR42679:SF2">
    <property type="entry name" value="S-METHYL-5'-THIOADENOSINE PHOSPHORYLASE"/>
    <property type="match status" value="1"/>
</dbReference>
<dbReference type="Proteomes" id="UP000001075">
    <property type="component" value="Unassembled WGS sequence"/>
</dbReference>
<keyword evidence="4 7" id="KW-0660">Purine salvage</keyword>
<feature type="binding site" evidence="7">
    <location>
        <position position="184"/>
    </location>
    <ligand>
        <name>phosphate</name>
        <dbReference type="ChEBI" id="CHEBI:43474"/>
    </ligand>
</feature>
<dbReference type="AlphaFoldDB" id="G3I0I7"/>
<dbReference type="Gene3D" id="3.40.50.1580">
    <property type="entry name" value="Nucleoside phosphorylase domain"/>
    <property type="match status" value="1"/>
</dbReference>
<evidence type="ECO:0000256" key="5">
    <source>
        <dbReference type="ARBA" id="ARBA00023242"/>
    </source>
</evidence>
<dbReference type="FunCoup" id="G3I0I7">
    <property type="interactions" value="2466"/>
</dbReference>
<gene>
    <name evidence="7" type="primary">MTAP</name>
    <name evidence="9" type="ORF">I79_016873</name>
</gene>
<feature type="binding site" evidence="7">
    <location>
        <position position="183"/>
    </location>
    <ligand>
        <name>substrate</name>
    </ligand>
</feature>
<evidence type="ECO:0000256" key="1">
    <source>
        <dbReference type="ARBA" id="ARBA00022490"/>
    </source>
</evidence>
<evidence type="ECO:0000259" key="8">
    <source>
        <dbReference type="Pfam" id="PF01048"/>
    </source>
</evidence>
<name>G3I0I7_CRIGR</name>
<dbReference type="PANTHER" id="PTHR42679">
    <property type="entry name" value="S-METHYL-5'-THIOADENOSINE PHOSPHORYLASE"/>
    <property type="match status" value="1"/>
</dbReference>
<dbReference type="PaxDb" id="10029-XP_007616840.1"/>
<evidence type="ECO:0000256" key="4">
    <source>
        <dbReference type="ARBA" id="ARBA00022726"/>
    </source>
</evidence>
<evidence type="ECO:0000256" key="3">
    <source>
        <dbReference type="ARBA" id="ARBA00022679"/>
    </source>
</evidence>
<keyword evidence="5 7" id="KW-0539">Nucleus</keyword>
<evidence type="ECO:0000313" key="9">
    <source>
        <dbReference type="EMBL" id="EGV95215.1"/>
    </source>
</evidence>
<evidence type="ECO:0000313" key="10">
    <source>
        <dbReference type="Proteomes" id="UP000001075"/>
    </source>
</evidence>
<dbReference type="STRING" id="10029.G3I0I7"/>
<dbReference type="GO" id="GO:0006166">
    <property type="term" value="P:purine ribonucleoside salvage"/>
    <property type="evidence" value="ECO:0007669"/>
    <property type="project" value="UniProtKB-KW"/>
</dbReference>
<dbReference type="InterPro" id="IPR000845">
    <property type="entry name" value="Nucleoside_phosphorylase_d"/>
</dbReference>
<accession>G3I0I7</accession>
<dbReference type="UniPathway" id="UPA00904">
    <property type="reaction ID" value="UER00873"/>
</dbReference>
<evidence type="ECO:0000256" key="7">
    <source>
        <dbReference type="HAMAP-Rule" id="MF_03155"/>
    </source>
</evidence>
<feature type="domain" description="Nucleoside phosphorylase" evidence="8">
    <location>
        <begin position="12"/>
        <end position="242"/>
    </location>
</feature>
<protein>
    <recommendedName>
        <fullName evidence="7">S-methyl-5'-thioadenosine phosphorylase</fullName>
        <ecNumber evidence="7">2.4.2.28</ecNumber>
    </recommendedName>
    <alternativeName>
        <fullName evidence="7">5'-methylthioadenosine phosphorylase</fullName>
        <shortName evidence="7">MTA phosphorylase</shortName>
        <shortName evidence="7">MTAP</shortName>
        <shortName evidence="7">MTAPase</shortName>
    </alternativeName>
</protein>
<organism evidence="9 10">
    <name type="scientific">Cricetulus griseus</name>
    <name type="common">Chinese hamster</name>
    <name type="synonym">Cricetulus barabensis griseus</name>
    <dbReference type="NCBI Taxonomy" id="10029"/>
    <lineage>
        <taxon>Eukaryota</taxon>
        <taxon>Metazoa</taxon>
        <taxon>Chordata</taxon>
        <taxon>Craniata</taxon>
        <taxon>Vertebrata</taxon>
        <taxon>Euteleostomi</taxon>
        <taxon>Mammalia</taxon>
        <taxon>Eutheria</taxon>
        <taxon>Euarchontoglires</taxon>
        <taxon>Glires</taxon>
        <taxon>Rodentia</taxon>
        <taxon>Myomorpha</taxon>
        <taxon>Muroidea</taxon>
        <taxon>Cricetidae</taxon>
        <taxon>Cricetinae</taxon>
        <taxon>Cricetulus</taxon>
    </lineage>
</organism>
<comment type="catalytic activity">
    <reaction evidence="7">
        <text>S-methyl-5'-thioadenosine + phosphate = 5-(methylsulfanyl)-alpha-D-ribose 1-phosphate + adenine</text>
        <dbReference type="Rhea" id="RHEA:11852"/>
        <dbReference type="ChEBI" id="CHEBI:16708"/>
        <dbReference type="ChEBI" id="CHEBI:17509"/>
        <dbReference type="ChEBI" id="CHEBI:43474"/>
        <dbReference type="ChEBI" id="CHEBI:58533"/>
        <dbReference type="EC" id="2.4.2.28"/>
    </reaction>
</comment>
<dbReference type="CDD" id="cd09010">
    <property type="entry name" value="MTAP_SsMTAPII_like_MTIP"/>
    <property type="match status" value="1"/>
</dbReference>
<evidence type="ECO:0000256" key="6">
    <source>
        <dbReference type="ARBA" id="ARBA00057208"/>
    </source>
</evidence>
<sequence length="324" mass="35587">MASGAACTPVKIGIIGGTGLDDPEILEGRTEKYVDTPFGKVNVQLILHGRQHTIMPSKVNYQANIWALKEEGCTHVLVTTACGSLREEIQPGDMVIIDQFIDRTSLRPQTFYDGSHCSARGVCHIPMAEPFCPKTREVLIETAKKLGLRCHSKGTIVTIEGPRFSSRAESFVFRTWGADVINMTTVPEVVLAKEAGICYASIAMATDYDCWKEHEEAVSVDGVLKTMKENANKAKSLLLTTIPQIGSMEWSETLRNLKVSGLTPVSRYKSGFSHIFPCFHFKFGPSCVVYAKYFSFVFSKLSCPNFCSLYLQPKVLGAGVVGGL</sequence>
<dbReference type="PROSITE" id="PS01240">
    <property type="entry name" value="PNP_MTAP_2"/>
    <property type="match status" value="1"/>
</dbReference>
<feature type="binding site" evidence="7">
    <location>
        <begin position="207"/>
        <end position="209"/>
    </location>
    <ligand>
        <name>substrate</name>
    </ligand>
</feature>
<dbReference type="GO" id="GO:0019509">
    <property type="term" value="P:L-methionine salvage from methylthioadenosine"/>
    <property type="evidence" value="ECO:0007669"/>
    <property type="project" value="UniProtKB-UniRule"/>
</dbReference>
<keyword evidence="2 7" id="KW-0328">Glycosyltransferase</keyword>
<keyword evidence="3 7" id="KW-0808">Transferase</keyword>
<feature type="site" description="Important for substrate specificity" evidence="7">
    <location>
        <position position="220"/>
    </location>
</feature>
<evidence type="ECO:0000256" key="2">
    <source>
        <dbReference type="ARBA" id="ARBA00022676"/>
    </source>
</evidence>
<comment type="subunit">
    <text evidence="7">Homotrimer.</text>
</comment>
<dbReference type="SUPFAM" id="SSF53167">
    <property type="entry name" value="Purine and uridine phosphorylases"/>
    <property type="match status" value="1"/>
</dbReference>
<dbReference type="GO" id="GO:0005634">
    <property type="term" value="C:nucleus"/>
    <property type="evidence" value="ECO:0007669"/>
    <property type="project" value="UniProtKB-SubCell"/>
</dbReference>
<dbReference type="InterPro" id="IPR018099">
    <property type="entry name" value="Purine_phosphorylase-2_CS"/>
</dbReference>
<dbReference type="EMBL" id="JH001015">
    <property type="protein sequence ID" value="EGV95215.1"/>
    <property type="molecule type" value="Genomic_DNA"/>
</dbReference>
<feature type="binding site" evidence="7">
    <location>
        <begin position="80"/>
        <end position="81"/>
    </location>
    <ligand>
        <name>phosphate</name>
        <dbReference type="ChEBI" id="CHEBI:43474"/>
    </ligand>
</feature>
<dbReference type="InParanoid" id="G3I0I7"/>
<dbReference type="GO" id="GO:0005829">
    <property type="term" value="C:cytosol"/>
    <property type="evidence" value="ECO:0007669"/>
    <property type="project" value="TreeGrafter"/>
</dbReference>